<accession>A0A5S4FGB0</accession>
<dbReference type="InterPro" id="IPR051446">
    <property type="entry name" value="HTH_trans_reg/aminotransferase"/>
</dbReference>
<dbReference type="InterPro" id="IPR015421">
    <property type="entry name" value="PyrdxlP-dep_Trfase_major"/>
</dbReference>
<gene>
    <name evidence="2" type="ORF">ETD85_53575</name>
</gene>
<feature type="domain" description="Aminotransferase class I/classII large" evidence="1">
    <location>
        <begin position="46"/>
        <end position="381"/>
    </location>
</feature>
<dbReference type="InterPro" id="IPR015422">
    <property type="entry name" value="PyrdxlP-dep_Trfase_small"/>
</dbReference>
<sequence>MAGELAGPLSHHRRWYPDVVQQVAPPKTFDLGPGYLEPALLPVDLLRQAYADALAEFGSAALSYGPNAGALPLRTLLADRLGPPCTPDHIMVTSGTSHALHLIAAVLFRRGDLVLVEQVGYDLGHAILSDSGLRLRAVPMDASGMVPEALDRELGAAGGSRTFVYLNPTFHNPTGILVPSARRRELIEVASRHEAMIVEDDAYAELALGRSGMPDSMAGLSGYRGVIRLGSFSKSLAPGLRLGWLAADPGTVARIQAHGVFDSGGSPNHLASLAVTTLLMNGSYDWHLNWLRSCLRARRDVLVDTLRAGLGEEFTFDRPGGGFFLWLNAEGGQDEQALLTSARDAGVIVNPGSRFGRTASPGIRLAFSFNSPRRLAAAAHRLAAAWNPTDRTHSCT</sequence>
<name>A0A5S4FGB0_9ACTN</name>
<dbReference type="RefSeq" id="WP_138697562.1">
    <property type="nucleotide sequence ID" value="NZ_VCKX01000342.1"/>
</dbReference>
<dbReference type="CDD" id="cd00609">
    <property type="entry name" value="AAT_like"/>
    <property type="match status" value="1"/>
</dbReference>
<reference evidence="2 3" key="1">
    <citation type="submission" date="2019-05" db="EMBL/GenBank/DDBJ databases">
        <title>Draft genome sequence of Nonomuraea zeae DSM 100528.</title>
        <authorList>
            <person name="Saricaoglu S."/>
            <person name="Isik K."/>
        </authorList>
    </citation>
    <scope>NUCLEOTIDE SEQUENCE [LARGE SCALE GENOMIC DNA]</scope>
    <source>
        <strain evidence="2 3">DSM 100528</strain>
    </source>
</reference>
<dbReference type="OrthoDB" id="199743at2"/>
<evidence type="ECO:0000313" key="3">
    <source>
        <dbReference type="Proteomes" id="UP000306628"/>
    </source>
</evidence>
<dbReference type="PANTHER" id="PTHR46577:SF2">
    <property type="entry name" value="TRANSCRIPTIONAL REGULATORY PROTEIN"/>
    <property type="match status" value="1"/>
</dbReference>
<dbReference type="Gene3D" id="3.90.1150.10">
    <property type="entry name" value="Aspartate Aminotransferase, domain 1"/>
    <property type="match status" value="1"/>
</dbReference>
<dbReference type="SUPFAM" id="SSF53383">
    <property type="entry name" value="PLP-dependent transferases"/>
    <property type="match status" value="1"/>
</dbReference>
<dbReference type="EMBL" id="VCKX01000342">
    <property type="protein sequence ID" value="TMR18525.1"/>
    <property type="molecule type" value="Genomic_DNA"/>
</dbReference>
<proteinExistence type="predicted"/>
<evidence type="ECO:0000259" key="1">
    <source>
        <dbReference type="Pfam" id="PF00155"/>
    </source>
</evidence>
<comment type="caution">
    <text evidence="2">The sequence shown here is derived from an EMBL/GenBank/DDBJ whole genome shotgun (WGS) entry which is preliminary data.</text>
</comment>
<dbReference type="Pfam" id="PF00155">
    <property type="entry name" value="Aminotran_1_2"/>
    <property type="match status" value="1"/>
</dbReference>
<dbReference type="Proteomes" id="UP000306628">
    <property type="component" value="Unassembled WGS sequence"/>
</dbReference>
<organism evidence="2 3">
    <name type="scientific">Nonomuraea zeae</name>
    <dbReference type="NCBI Taxonomy" id="1642303"/>
    <lineage>
        <taxon>Bacteria</taxon>
        <taxon>Bacillati</taxon>
        <taxon>Actinomycetota</taxon>
        <taxon>Actinomycetes</taxon>
        <taxon>Streptosporangiales</taxon>
        <taxon>Streptosporangiaceae</taxon>
        <taxon>Nonomuraea</taxon>
    </lineage>
</organism>
<evidence type="ECO:0000313" key="2">
    <source>
        <dbReference type="EMBL" id="TMR18525.1"/>
    </source>
</evidence>
<keyword evidence="2" id="KW-0808">Transferase</keyword>
<dbReference type="AlphaFoldDB" id="A0A5S4FGB0"/>
<protein>
    <submittedName>
        <fullName evidence="2">Aminotransferase class I/II-fold pyridoxal phosphate-dependent enzyme</fullName>
    </submittedName>
</protein>
<dbReference type="GO" id="GO:0030170">
    <property type="term" value="F:pyridoxal phosphate binding"/>
    <property type="evidence" value="ECO:0007669"/>
    <property type="project" value="InterPro"/>
</dbReference>
<dbReference type="InterPro" id="IPR004839">
    <property type="entry name" value="Aminotransferase_I/II_large"/>
</dbReference>
<dbReference type="GO" id="GO:0008483">
    <property type="term" value="F:transaminase activity"/>
    <property type="evidence" value="ECO:0007669"/>
    <property type="project" value="UniProtKB-KW"/>
</dbReference>
<dbReference type="PANTHER" id="PTHR46577">
    <property type="entry name" value="HTH-TYPE TRANSCRIPTIONAL REGULATORY PROTEIN GABR"/>
    <property type="match status" value="1"/>
</dbReference>
<dbReference type="Gene3D" id="3.40.640.10">
    <property type="entry name" value="Type I PLP-dependent aspartate aminotransferase-like (Major domain)"/>
    <property type="match status" value="1"/>
</dbReference>
<dbReference type="InterPro" id="IPR015424">
    <property type="entry name" value="PyrdxlP-dep_Trfase"/>
</dbReference>
<keyword evidence="2" id="KW-0032">Aminotransferase</keyword>
<keyword evidence="3" id="KW-1185">Reference proteome</keyword>